<sequence>MALAPPILPQANNGNISLPVIQNGGGLYFQIPRYANVAVDDRIRVFWNSVQVWEYIISSQQQFFPISGQIPTVYISLGISNIYYTVTDRAFNTSLSEIVNVNIVAGLSLLLTTGAVNQDFDAIKVYPFNRGVVYGEPGKLIELNVLGNARFDVNNSQFYSARLDNFGQADFRLFSFSQGNNQVTAFDPGSGAFFSGSTVFGPFTVGSDRIIRVNHSNGAPANGRTFNSLYLMTERTSNRSNPITMVRAQVSGSAQIVGVGQVGNILLNSDQSATIDIFDRVAERVNVTLTLPEASGSVVMREMVFVPEP</sequence>
<keyword evidence="2" id="KW-1185">Reference proteome</keyword>
<dbReference type="RefSeq" id="WP_136990254.1">
    <property type="nucleotide sequence ID" value="NZ_SZPQ01000015.1"/>
</dbReference>
<proteinExistence type="predicted"/>
<protein>
    <recommendedName>
        <fullName evidence="3">Cell surface protein</fullName>
    </recommendedName>
</protein>
<dbReference type="Proteomes" id="UP000305202">
    <property type="component" value="Unassembled WGS sequence"/>
</dbReference>
<gene>
    <name evidence="1" type="ORF">FCN80_11225</name>
</gene>
<name>A0ABY2SMC7_9HYPH</name>
<evidence type="ECO:0000313" key="2">
    <source>
        <dbReference type="Proteomes" id="UP000305202"/>
    </source>
</evidence>
<evidence type="ECO:0000313" key="1">
    <source>
        <dbReference type="EMBL" id="TKI06087.1"/>
    </source>
</evidence>
<reference evidence="1 2" key="1">
    <citation type="submission" date="2019-04" db="EMBL/GenBank/DDBJ databases">
        <authorList>
            <person name="Li M."/>
            <person name="Gao C."/>
        </authorList>
    </citation>
    <scope>NUCLEOTIDE SEQUENCE [LARGE SCALE GENOMIC DNA]</scope>
    <source>
        <strain evidence="1 2">BGMRC 2031</strain>
    </source>
</reference>
<evidence type="ECO:0008006" key="3">
    <source>
        <dbReference type="Google" id="ProtNLM"/>
    </source>
</evidence>
<comment type="caution">
    <text evidence="1">The sequence shown here is derived from an EMBL/GenBank/DDBJ whole genome shotgun (WGS) entry which is preliminary data.</text>
</comment>
<accession>A0ABY2SMC7</accession>
<dbReference type="EMBL" id="SZPQ01000015">
    <property type="protein sequence ID" value="TKI06087.1"/>
    <property type="molecule type" value="Genomic_DNA"/>
</dbReference>
<organism evidence="1 2">
    <name type="scientific">Martelella alba</name>
    <dbReference type="NCBI Taxonomy" id="2590451"/>
    <lineage>
        <taxon>Bacteria</taxon>
        <taxon>Pseudomonadati</taxon>
        <taxon>Pseudomonadota</taxon>
        <taxon>Alphaproteobacteria</taxon>
        <taxon>Hyphomicrobiales</taxon>
        <taxon>Aurantimonadaceae</taxon>
        <taxon>Martelella</taxon>
    </lineage>
</organism>